<comment type="subcellular location">
    <subcellularLocation>
        <location evidence="1">Cell outer membrane</location>
    </subcellularLocation>
</comment>
<proteinExistence type="inferred from homology"/>
<accession>A0ABS2EXE0</accession>
<feature type="domain" description="SusD-like N-terminal" evidence="7">
    <location>
        <begin position="40"/>
        <end position="223"/>
    </location>
</feature>
<keyword evidence="5" id="KW-0998">Cell outer membrane</keyword>
<evidence type="ECO:0000313" key="9">
    <source>
        <dbReference type="Proteomes" id="UP000703295"/>
    </source>
</evidence>
<evidence type="ECO:0000259" key="6">
    <source>
        <dbReference type="Pfam" id="PF07980"/>
    </source>
</evidence>
<evidence type="ECO:0000313" key="8">
    <source>
        <dbReference type="EMBL" id="MBM6758940.1"/>
    </source>
</evidence>
<comment type="similarity">
    <text evidence="2">Belongs to the SusD family.</text>
</comment>
<evidence type="ECO:0000256" key="2">
    <source>
        <dbReference type="ARBA" id="ARBA00006275"/>
    </source>
</evidence>
<dbReference type="InterPro" id="IPR033985">
    <property type="entry name" value="SusD-like_N"/>
</dbReference>
<dbReference type="EMBL" id="JACJJW010000024">
    <property type="protein sequence ID" value="MBM6758940.1"/>
    <property type="molecule type" value="Genomic_DNA"/>
</dbReference>
<name>A0ABS2EXE0_9BACE</name>
<evidence type="ECO:0000256" key="4">
    <source>
        <dbReference type="ARBA" id="ARBA00023136"/>
    </source>
</evidence>
<dbReference type="Gene3D" id="1.25.40.390">
    <property type="match status" value="1"/>
</dbReference>
<sequence>MKKEILYILCSAMLSGSLTSCDSWLGDTEPTDFLTSEQVWNDNSLIEGVLAELYNDVATNGNLDNDVNFSLIDDFMWCGLMNQDVESARNQMVEYSYDEFRYYDYQYIYKCNQAIESLATVSTKISDEEKALYTAEFRFLRAYAYFQMCIRMGGVPLVTETQEYTPGMDVTELQVPRSSEAEIYNFVYNECMDIEADLAGNNNVTNKSRANQWAALALASRSMLYAGSIAKYNLPEINQPLQPGVVGMTGEDPRPYYEKSFAASKRIIDEFANNTLQGISSPSADNFYNAICSKDNNSEVLWTKDYNASKFHTFSFANIAHSMNEDNDNGSDLCPTLQLVETYGEIKDKDASGNYIVYEKRGDIFSSIADVRLKGTCLVPDQEFKGKTLDIQAGVAIYQGNGTYELREGADPNSKFEVADGGDGGTLVGNDGPLSRATYTNTGFNLRKYVDSTIGSSARGQGSYIWYVYFRMGEIYLNAAEAGMELGGTYAEQALKYVNLVRQRAGLGANSWTAADLTIDNLLNERRRELALEDHRLWDLKRLRKADKLWNGVQSTTTMLYALYPYRIVGGPDNNKFIFDRKIAPRFKVPRNFRIGNYYTAFEQDALDKNPKLVQNPNM</sequence>
<feature type="domain" description="RagB/SusD" evidence="6">
    <location>
        <begin position="299"/>
        <end position="618"/>
    </location>
</feature>
<evidence type="ECO:0000256" key="1">
    <source>
        <dbReference type="ARBA" id="ARBA00004442"/>
    </source>
</evidence>
<comment type="caution">
    <text evidence="8">The sequence shown here is derived from an EMBL/GenBank/DDBJ whole genome shotgun (WGS) entry which is preliminary data.</text>
</comment>
<evidence type="ECO:0000256" key="5">
    <source>
        <dbReference type="ARBA" id="ARBA00023237"/>
    </source>
</evidence>
<dbReference type="InterPro" id="IPR012944">
    <property type="entry name" value="SusD_RagB_dom"/>
</dbReference>
<dbReference type="RefSeq" id="WP_204476116.1">
    <property type="nucleotide sequence ID" value="NZ_JACJJW010000024.1"/>
</dbReference>
<evidence type="ECO:0000256" key="3">
    <source>
        <dbReference type="ARBA" id="ARBA00022729"/>
    </source>
</evidence>
<dbReference type="PROSITE" id="PS51257">
    <property type="entry name" value="PROKAR_LIPOPROTEIN"/>
    <property type="match status" value="1"/>
</dbReference>
<dbReference type="Pfam" id="PF14322">
    <property type="entry name" value="SusD-like_3"/>
    <property type="match status" value="1"/>
</dbReference>
<keyword evidence="3" id="KW-0732">Signal</keyword>
<dbReference type="Proteomes" id="UP000703295">
    <property type="component" value="Unassembled WGS sequence"/>
</dbReference>
<dbReference type="Pfam" id="PF07980">
    <property type="entry name" value="SusD_RagB"/>
    <property type="match status" value="1"/>
</dbReference>
<reference evidence="8 9" key="1">
    <citation type="journal article" date="2021" name="Sci. Rep.">
        <title>The distribution of antibiotic resistance genes in chicken gut microbiota commensals.</title>
        <authorList>
            <person name="Juricova H."/>
            <person name="Matiasovicova J."/>
            <person name="Kubasova T."/>
            <person name="Cejkova D."/>
            <person name="Rychlik I."/>
        </authorList>
    </citation>
    <scope>NUCLEOTIDE SEQUENCE [LARGE SCALE GENOMIC DNA]</scope>
    <source>
        <strain evidence="8 9">An801</strain>
    </source>
</reference>
<organism evidence="8 9">
    <name type="scientific">Bacteroides mediterraneensis</name>
    <dbReference type="NCBI Taxonomy" id="1841856"/>
    <lineage>
        <taxon>Bacteria</taxon>
        <taxon>Pseudomonadati</taxon>
        <taxon>Bacteroidota</taxon>
        <taxon>Bacteroidia</taxon>
        <taxon>Bacteroidales</taxon>
        <taxon>Bacteroidaceae</taxon>
        <taxon>Bacteroides</taxon>
    </lineage>
</organism>
<keyword evidence="9" id="KW-1185">Reference proteome</keyword>
<protein>
    <submittedName>
        <fullName evidence="8">RagB/SusD family nutrient uptake outer membrane protein</fullName>
    </submittedName>
</protein>
<gene>
    <name evidence="8" type="ORF">H6A31_09660</name>
</gene>
<dbReference type="InterPro" id="IPR011990">
    <property type="entry name" value="TPR-like_helical_dom_sf"/>
</dbReference>
<dbReference type="SUPFAM" id="SSF48452">
    <property type="entry name" value="TPR-like"/>
    <property type="match status" value="1"/>
</dbReference>
<evidence type="ECO:0000259" key="7">
    <source>
        <dbReference type="Pfam" id="PF14322"/>
    </source>
</evidence>
<keyword evidence="4" id="KW-0472">Membrane</keyword>